<keyword evidence="1" id="KW-0472">Membrane</keyword>
<comment type="caution">
    <text evidence="2">The sequence shown here is derived from an EMBL/GenBank/DDBJ whole genome shotgun (WGS) entry which is preliminary data.</text>
</comment>
<proteinExistence type="predicted"/>
<evidence type="ECO:0000313" key="2">
    <source>
        <dbReference type="EMBL" id="MDN3589040.1"/>
    </source>
</evidence>
<reference evidence="3" key="1">
    <citation type="journal article" date="2019" name="Int. J. Syst. Evol. Microbiol.">
        <title>The Global Catalogue of Microorganisms (GCM) 10K type strain sequencing project: providing services to taxonomists for standard genome sequencing and annotation.</title>
        <authorList>
            <consortium name="The Broad Institute Genomics Platform"/>
            <consortium name="The Broad Institute Genome Sequencing Center for Infectious Disease"/>
            <person name="Wu L."/>
            <person name="Ma J."/>
        </authorList>
    </citation>
    <scope>NUCLEOTIDE SEQUENCE [LARGE SCALE GENOMIC DNA]</scope>
    <source>
        <strain evidence="3">CECT 7069</strain>
    </source>
</reference>
<accession>A0ABT8BBW0</accession>
<dbReference type="InterPro" id="IPR021273">
    <property type="entry name" value="DUF2852"/>
</dbReference>
<name>A0ABT8BBW0_9HYPH</name>
<organism evidence="2 3">
    <name type="scientific">Methylobacterium adhaesivum</name>
    <dbReference type="NCBI Taxonomy" id="333297"/>
    <lineage>
        <taxon>Bacteria</taxon>
        <taxon>Pseudomonadati</taxon>
        <taxon>Pseudomonadota</taxon>
        <taxon>Alphaproteobacteria</taxon>
        <taxon>Hyphomicrobiales</taxon>
        <taxon>Methylobacteriaceae</taxon>
        <taxon>Methylobacterium</taxon>
    </lineage>
</organism>
<dbReference type="RefSeq" id="WP_238226384.1">
    <property type="nucleotide sequence ID" value="NZ_BPQD01000017.1"/>
</dbReference>
<keyword evidence="1" id="KW-1133">Transmembrane helix</keyword>
<dbReference type="Pfam" id="PF11014">
    <property type="entry name" value="DUF2852"/>
    <property type="match status" value="1"/>
</dbReference>
<gene>
    <name evidence="2" type="ORF">QWZ12_00285</name>
</gene>
<evidence type="ECO:0000313" key="3">
    <source>
        <dbReference type="Proteomes" id="UP001224644"/>
    </source>
</evidence>
<keyword evidence="1" id="KW-0812">Transmembrane</keyword>
<sequence>MSLSSTSPWASGKTCRSGPFPKRSFEIGAIVVGFLYWWPLAAAYVAWKIAGYPALGELRGLANRSSAWGSAWNSAGTTGRSRFAAAYEAANGVGSTGNRAFDEYRRAELDRLDAQRRALAEESRAFSEYVEGLKRAKDREEFDAYMAQKRAADTTRSV</sequence>
<dbReference type="Proteomes" id="UP001224644">
    <property type="component" value="Unassembled WGS sequence"/>
</dbReference>
<feature type="transmembrane region" description="Helical" evidence="1">
    <location>
        <begin position="27"/>
        <end position="47"/>
    </location>
</feature>
<keyword evidence="3" id="KW-1185">Reference proteome</keyword>
<protein>
    <submittedName>
        <fullName evidence="2">DUF2852 domain-containing protein</fullName>
    </submittedName>
</protein>
<dbReference type="EMBL" id="JAUFPX010000001">
    <property type="protein sequence ID" value="MDN3589040.1"/>
    <property type="molecule type" value="Genomic_DNA"/>
</dbReference>
<evidence type="ECO:0000256" key="1">
    <source>
        <dbReference type="SAM" id="Phobius"/>
    </source>
</evidence>